<dbReference type="AlphaFoldDB" id="A0A8I1ADQ2"/>
<gene>
    <name evidence="1" type="ORF">I9054_000715</name>
</gene>
<proteinExistence type="predicted"/>
<accession>A0A8I1ADQ2</accession>
<dbReference type="EMBL" id="CP092085">
    <property type="protein sequence ID" value="UUN98033.1"/>
    <property type="molecule type" value="Genomic_DNA"/>
</dbReference>
<reference evidence="1" key="1">
    <citation type="submission" date="2022-02" db="EMBL/GenBank/DDBJ databases">
        <title>Characterization of Tn125 harboring carbapenem-resistant Acinetobacter bereziniae clinical isolates.</title>
        <authorList>
            <person name="Wong N.-K."/>
            <person name="Pan Q."/>
        </authorList>
    </citation>
    <scope>NUCLEOTIDE SEQUENCE</scope>
    <source>
        <strain evidence="1">GD03393</strain>
    </source>
</reference>
<dbReference type="Proteomes" id="UP000644140">
    <property type="component" value="Chromosome"/>
</dbReference>
<evidence type="ECO:0000313" key="1">
    <source>
        <dbReference type="EMBL" id="UUN98033.1"/>
    </source>
</evidence>
<protein>
    <submittedName>
        <fullName evidence="1">Uncharacterized protein</fullName>
    </submittedName>
</protein>
<organism evidence="1 2">
    <name type="scientific">Acinetobacter bereziniae</name>
    <name type="common">Acinetobacter genomosp. 10</name>
    <dbReference type="NCBI Taxonomy" id="106648"/>
    <lineage>
        <taxon>Bacteria</taxon>
        <taxon>Pseudomonadati</taxon>
        <taxon>Pseudomonadota</taxon>
        <taxon>Gammaproteobacteria</taxon>
        <taxon>Moraxellales</taxon>
        <taxon>Moraxellaceae</taxon>
        <taxon>Acinetobacter</taxon>
    </lineage>
</organism>
<name>A0A8I1ADQ2_ACIBZ</name>
<sequence length="277" mass="31871">MDFKVVPDLHLPEVPGFKLPNMPELPSGKSVIRFVTDKIMTNTTAKSKVILREDQSKKYRTLTVGEIEICKKIFKDSIDYNKVKIINKAILPNQDVPVTPHGSPHYPNNLVGANVYQDDFSNPKFSGNTDVGNGRDLKIVSKMTFIHEMTHVWQHQKGLNLIKRGLILQPLDRVIPDNIYDAYSYQLKYGSKFNDFNFEQQATIVSDYFGILSGFSDANFSSYWRKYSNPFWKQYIQDLMLPVIHNPKDFKLKGVELDNPITTIATTLYFIVRLNEN</sequence>
<dbReference type="RefSeq" id="WP_198114454.1">
    <property type="nucleotide sequence ID" value="NZ_CP066121.1"/>
</dbReference>
<evidence type="ECO:0000313" key="2">
    <source>
        <dbReference type="Proteomes" id="UP000644140"/>
    </source>
</evidence>